<feature type="transmembrane region" description="Helical" evidence="2">
    <location>
        <begin position="102"/>
        <end position="120"/>
    </location>
</feature>
<keyword evidence="2" id="KW-0812">Transmembrane</keyword>
<comment type="caution">
    <text evidence="4">The sequence shown here is derived from an EMBL/GenBank/DDBJ whole genome shotgun (WGS) entry which is preliminary data.</text>
</comment>
<dbReference type="AlphaFoldDB" id="A0AA35VBH2"/>
<evidence type="ECO:0000256" key="3">
    <source>
        <dbReference type="SAM" id="SignalP"/>
    </source>
</evidence>
<feature type="compositionally biased region" description="Gly residues" evidence="1">
    <location>
        <begin position="27"/>
        <end position="49"/>
    </location>
</feature>
<feature type="region of interest" description="Disordered" evidence="1">
    <location>
        <begin position="27"/>
        <end position="63"/>
    </location>
</feature>
<feature type="signal peptide" evidence="3">
    <location>
        <begin position="1"/>
        <end position="23"/>
    </location>
</feature>
<sequence>MLRKCLVLTTIALMGIVPVAANAQPGPGWGPNQGGRGWNGPEHGGPGRGDPGHFRRGRDDWRRGDRFDRWRDQRYVVNDWNGYRGLYAPPRGYYWVRNGNQFLLTAIASGLIGAVVVSTAPMAGGMMPPPPPVVYPPGYY</sequence>
<feature type="chain" id="PRO_5041289037" evidence="3">
    <location>
        <begin position="24"/>
        <end position="140"/>
    </location>
</feature>
<gene>
    <name evidence="4" type="ORF">LMG32879_002064</name>
</gene>
<evidence type="ECO:0000256" key="1">
    <source>
        <dbReference type="SAM" id="MobiDB-lite"/>
    </source>
</evidence>
<keyword evidence="2" id="KW-0472">Membrane</keyword>
<reference evidence="4" key="1">
    <citation type="submission" date="2023-03" db="EMBL/GenBank/DDBJ databases">
        <authorList>
            <person name="Cleenwerck I."/>
        </authorList>
    </citation>
    <scope>NUCLEOTIDE SEQUENCE</scope>
    <source>
        <strain evidence="4">LMG 32879</strain>
    </source>
</reference>
<dbReference type="EMBL" id="CATKSH010000012">
    <property type="protein sequence ID" value="CAI9121217.1"/>
    <property type="molecule type" value="Genomic_DNA"/>
</dbReference>
<feature type="compositionally biased region" description="Basic and acidic residues" evidence="1">
    <location>
        <begin position="50"/>
        <end position="63"/>
    </location>
</feature>
<name>A0AA35VBH2_9PROT</name>
<keyword evidence="5" id="KW-1185">Reference proteome</keyword>
<keyword evidence="2" id="KW-1133">Transmembrane helix</keyword>
<protein>
    <submittedName>
        <fullName evidence="4">RcnB family protein</fullName>
    </submittedName>
</protein>
<evidence type="ECO:0000256" key="2">
    <source>
        <dbReference type="SAM" id="Phobius"/>
    </source>
</evidence>
<accession>A0AA35VBH2</accession>
<organism evidence="4 5">
    <name type="scientific">Brytella acorum</name>
    <dbReference type="NCBI Taxonomy" id="2959299"/>
    <lineage>
        <taxon>Bacteria</taxon>
        <taxon>Pseudomonadati</taxon>
        <taxon>Pseudomonadota</taxon>
        <taxon>Alphaproteobacteria</taxon>
        <taxon>Acetobacterales</taxon>
        <taxon>Acetobacteraceae</taxon>
        <taxon>Brytella</taxon>
    </lineage>
</organism>
<dbReference type="Gene3D" id="3.10.450.160">
    <property type="entry name" value="inner membrane protein cigr"/>
    <property type="match status" value="1"/>
</dbReference>
<dbReference type="RefSeq" id="WP_289842888.1">
    <property type="nucleotide sequence ID" value="NZ_CATKSH010000012.1"/>
</dbReference>
<dbReference type="Proteomes" id="UP001176960">
    <property type="component" value="Unassembled WGS sequence"/>
</dbReference>
<proteinExistence type="predicted"/>
<evidence type="ECO:0000313" key="5">
    <source>
        <dbReference type="Proteomes" id="UP001176960"/>
    </source>
</evidence>
<dbReference type="Pfam" id="PF11776">
    <property type="entry name" value="RcnB"/>
    <property type="match status" value="1"/>
</dbReference>
<keyword evidence="3" id="KW-0732">Signal</keyword>
<dbReference type="InterPro" id="IPR024572">
    <property type="entry name" value="RcnB"/>
</dbReference>
<evidence type="ECO:0000313" key="4">
    <source>
        <dbReference type="EMBL" id="CAI9121217.1"/>
    </source>
</evidence>